<protein>
    <submittedName>
        <fullName evidence="2">Uncharacterized protein</fullName>
    </submittedName>
</protein>
<feature type="region of interest" description="Disordered" evidence="1">
    <location>
        <begin position="224"/>
        <end position="272"/>
    </location>
</feature>
<evidence type="ECO:0000256" key="1">
    <source>
        <dbReference type="SAM" id="MobiDB-lite"/>
    </source>
</evidence>
<feature type="compositionally biased region" description="Polar residues" evidence="1">
    <location>
        <begin position="238"/>
        <end position="252"/>
    </location>
</feature>
<proteinExistence type="predicted"/>
<dbReference type="EMBL" id="JAKIXB020000015">
    <property type="protein sequence ID" value="KAL1602047.1"/>
    <property type="molecule type" value="Genomic_DNA"/>
</dbReference>
<keyword evidence="3" id="KW-1185">Reference proteome</keyword>
<gene>
    <name evidence="2" type="ORF">SLS59_005214</name>
</gene>
<dbReference type="Proteomes" id="UP001521222">
    <property type="component" value="Unassembled WGS sequence"/>
</dbReference>
<name>A0ABR3RCG3_9PLEO</name>
<organism evidence="2 3">
    <name type="scientific">Nothophoma quercina</name>
    <dbReference type="NCBI Taxonomy" id="749835"/>
    <lineage>
        <taxon>Eukaryota</taxon>
        <taxon>Fungi</taxon>
        <taxon>Dikarya</taxon>
        <taxon>Ascomycota</taxon>
        <taxon>Pezizomycotina</taxon>
        <taxon>Dothideomycetes</taxon>
        <taxon>Pleosporomycetidae</taxon>
        <taxon>Pleosporales</taxon>
        <taxon>Pleosporineae</taxon>
        <taxon>Didymellaceae</taxon>
        <taxon>Nothophoma</taxon>
    </lineage>
</organism>
<comment type="caution">
    <text evidence="2">The sequence shown here is derived from an EMBL/GenBank/DDBJ whole genome shotgun (WGS) entry which is preliminary data.</text>
</comment>
<evidence type="ECO:0000313" key="3">
    <source>
        <dbReference type="Proteomes" id="UP001521222"/>
    </source>
</evidence>
<accession>A0ABR3RCG3</accession>
<sequence>MSDSMPGTAATETAHLLASLDRKNAELIRVLEEHRDERVMWDRQQTEHESRQQDYRKLFNEKAEVDRAHESMTRNRDKLRTQLETQATDLRALREELQAQRDLSLASTDGKDVEITRLRQELEAARIERDKALASVNSTDKTLDFIKDQYRLAQNTAAQLQSDLTALETQNVQLTIQASGEQAKLKALHLETSHKNLMQQCKLLSNENAQLKATLRQKEEDLIRAKNNSGRSVYGTRAASTTPQPKTRSRAASPTGRVPRGGRVSNIMAEER</sequence>
<evidence type="ECO:0000313" key="2">
    <source>
        <dbReference type="EMBL" id="KAL1602047.1"/>
    </source>
</evidence>
<reference evidence="2 3" key="1">
    <citation type="submission" date="2024-02" db="EMBL/GenBank/DDBJ databases">
        <title>De novo assembly and annotation of 12 fungi associated with fruit tree decline syndrome in Ontario, Canada.</title>
        <authorList>
            <person name="Sulman M."/>
            <person name="Ellouze W."/>
            <person name="Ilyukhin E."/>
        </authorList>
    </citation>
    <scope>NUCLEOTIDE SEQUENCE [LARGE SCALE GENOMIC DNA]</scope>
    <source>
        <strain evidence="2 3">M97-236</strain>
    </source>
</reference>